<organism evidence="3 4">
    <name type="scientific">Streptomyces durocortorensis</name>
    <dbReference type="NCBI Taxonomy" id="2811104"/>
    <lineage>
        <taxon>Bacteria</taxon>
        <taxon>Bacillati</taxon>
        <taxon>Actinomycetota</taxon>
        <taxon>Actinomycetes</taxon>
        <taxon>Kitasatosporales</taxon>
        <taxon>Streptomycetaceae</taxon>
        <taxon>Streptomyces</taxon>
    </lineage>
</organism>
<keyword evidence="4" id="KW-1185">Reference proteome</keyword>
<protein>
    <recommendedName>
        <fullName evidence="5">Integral membrane protein</fullName>
    </recommendedName>
</protein>
<evidence type="ECO:0000256" key="2">
    <source>
        <dbReference type="SAM" id="Phobius"/>
    </source>
</evidence>
<evidence type="ECO:0000313" key="3">
    <source>
        <dbReference type="EMBL" id="MBM7053413.1"/>
    </source>
</evidence>
<reference evidence="3 4" key="1">
    <citation type="submission" date="2021-02" db="EMBL/GenBank/DDBJ databases">
        <title>Genome Streptomyces sp. RHZ10.</title>
        <authorList>
            <person name="Besaury L."/>
        </authorList>
    </citation>
    <scope>NUCLEOTIDE SEQUENCE [LARGE SCALE GENOMIC DNA]</scope>
    <source>
        <strain evidence="3 4">RHZ10</strain>
    </source>
</reference>
<feature type="transmembrane region" description="Helical" evidence="2">
    <location>
        <begin position="33"/>
        <end position="52"/>
    </location>
</feature>
<feature type="region of interest" description="Disordered" evidence="1">
    <location>
        <begin position="1"/>
        <end position="21"/>
    </location>
</feature>
<sequence length="127" mass="13707">MTAEETTPPAPAATPAAPDQAQRDARRIDAWSIAWMFLALVVWGWFAFLMLADYGPEFDGRARCRGPLVGPLSDSPVCHSELRQWPALLGILALAVVTTVISAATMVYAKLLPRLARHDGPGARPQG</sequence>
<evidence type="ECO:0008006" key="5">
    <source>
        <dbReference type="Google" id="ProtNLM"/>
    </source>
</evidence>
<gene>
    <name evidence="3" type="ORF">JS521_05875</name>
</gene>
<accession>A0ABS2HSV0</accession>
<keyword evidence="2" id="KW-0812">Transmembrane</keyword>
<evidence type="ECO:0000256" key="1">
    <source>
        <dbReference type="SAM" id="MobiDB-lite"/>
    </source>
</evidence>
<evidence type="ECO:0000313" key="4">
    <source>
        <dbReference type="Proteomes" id="UP000712045"/>
    </source>
</evidence>
<dbReference type="EMBL" id="JAFEUF010000016">
    <property type="protein sequence ID" value="MBM7053413.1"/>
    <property type="molecule type" value="Genomic_DNA"/>
</dbReference>
<dbReference type="Proteomes" id="UP000712045">
    <property type="component" value="Unassembled WGS sequence"/>
</dbReference>
<proteinExistence type="predicted"/>
<comment type="caution">
    <text evidence="3">The sequence shown here is derived from an EMBL/GenBank/DDBJ whole genome shotgun (WGS) entry which is preliminary data.</text>
</comment>
<keyword evidence="2" id="KW-0472">Membrane</keyword>
<feature type="compositionally biased region" description="Low complexity" evidence="1">
    <location>
        <begin position="1"/>
        <end position="20"/>
    </location>
</feature>
<dbReference type="RefSeq" id="WP_205081654.1">
    <property type="nucleotide sequence ID" value="NZ_JAFEUF010000016.1"/>
</dbReference>
<name>A0ABS2HSV0_9ACTN</name>
<feature type="transmembrane region" description="Helical" evidence="2">
    <location>
        <begin position="85"/>
        <end position="109"/>
    </location>
</feature>
<keyword evidence="2" id="KW-1133">Transmembrane helix</keyword>